<organism evidence="4 5">
    <name type="scientific">Zopfia rhizophila CBS 207.26</name>
    <dbReference type="NCBI Taxonomy" id="1314779"/>
    <lineage>
        <taxon>Eukaryota</taxon>
        <taxon>Fungi</taxon>
        <taxon>Dikarya</taxon>
        <taxon>Ascomycota</taxon>
        <taxon>Pezizomycotina</taxon>
        <taxon>Dothideomycetes</taxon>
        <taxon>Dothideomycetes incertae sedis</taxon>
        <taxon>Zopfiaceae</taxon>
        <taxon>Zopfia</taxon>
    </lineage>
</organism>
<dbReference type="EMBL" id="ML994620">
    <property type="protein sequence ID" value="KAF2189823.1"/>
    <property type="molecule type" value="Genomic_DNA"/>
</dbReference>
<evidence type="ECO:0000256" key="1">
    <source>
        <dbReference type="ARBA" id="ARBA00006484"/>
    </source>
</evidence>
<gene>
    <name evidence="4" type="ORF">K469DRAFT_701094</name>
</gene>
<dbReference type="Gene3D" id="3.40.50.720">
    <property type="entry name" value="NAD(P)-binding Rossmann-like Domain"/>
    <property type="match status" value="1"/>
</dbReference>
<proteinExistence type="inferred from homology"/>
<dbReference type="PRINTS" id="PR00081">
    <property type="entry name" value="GDHRDH"/>
</dbReference>
<dbReference type="PANTHER" id="PTHR24320:SF236">
    <property type="entry name" value="SHORT-CHAIN DEHYDROGENASE-RELATED"/>
    <property type="match status" value="1"/>
</dbReference>
<name>A0A6A6EEW7_9PEZI</name>
<keyword evidence="3" id="KW-0560">Oxidoreductase</keyword>
<keyword evidence="2" id="KW-0521">NADP</keyword>
<sequence length="236" mass="25580">MGQTLSAFWDQTYFIPQPIFTGEDIPDQTGKVHIITGGYTGIGLELVKLVYPKNATIYIAGRNTEKGLKAVKAVKSEFPASKGRLEFLKLDLADLSTIKASVEEFLRKEERLDVLTNNAGIMVPRKGSKSKQGHDLQTATNIYGPFLFTSLLLPLFKRTVSLSNTGSVRVTWASSFAIEIMAPKGGVEFGDDGLVKDLAPEPSYGQSKAANVMLGVETARRWGDGGIISNVSGFFG</sequence>
<accession>A0A6A6EEW7</accession>
<evidence type="ECO:0000256" key="2">
    <source>
        <dbReference type="ARBA" id="ARBA00022857"/>
    </source>
</evidence>
<evidence type="ECO:0000256" key="3">
    <source>
        <dbReference type="ARBA" id="ARBA00023002"/>
    </source>
</evidence>
<keyword evidence="5" id="KW-1185">Reference proteome</keyword>
<dbReference type="GO" id="GO:0016491">
    <property type="term" value="F:oxidoreductase activity"/>
    <property type="evidence" value="ECO:0007669"/>
    <property type="project" value="UniProtKB-KW"/>
</dbReference>
<comment type="similarity">
    <text evidence="1">Belongs to the short-chain dehydrogenases/reductases (SDR) family.</text>
</comment>
<dbReference type="SUPFAM" id="SSF51735">
    <property type="entry name" value="NAD(P)-binding Rossmann-fold domains"/>
    <property type="match status" value="1"/>
</dbReference>
<dbReference type="PANTHER" id="PTHR24320">
    <property type="entry name" value="RETINOL DEHYDROGENASE"/>
    <property type="match status" value="1"/>
</dbReference>
<dbReference type="Pfam" id="PF00106">
    <property type="entry name" value="adh_short"/>
    <property type="match status" value="1"/>
</dbReference>
<dbReference type="InterPro" id="IPR036291">
    <property type="entry name" value="NAD(P)-bd_dom_sf"/>
</dbReference>
<dbReference type="AlphaFoldDB" id="A0A6A6EEW7"/>
<evidence type="ECO:0000313" key="4">
    <source>
        <dbReference type="EMBL" id="KAF2189823.1"/>
    </source>
</evidence>
<evidence type="ECO:0000313" key="5">
    <source>
        <dbReference type="Proteomes" id="UP000800200"/>
    </source>
</evidence>
<reference evidence="4" key="1">
    <citation type="journal article" date="2020" name="Stud. Mycol.">
        <title>101 Dothideomycetes genomes: a test case for predicting lifestyles and emergence of pathogens.</title>
        <authorList>
            <person name="Haridas S."/>
            <person name="Albert R."/>
            <person name="Binder M."/>
            <person name="Bloem J."/>
            <person name="Labutti K."/>
            <person name="Salamov A."/>
            <person name="Andreopoulos B."/>
            <person name="Baker S."/>
            <person name="Barry K."/>
            <person name="Bills G."/>
            <person name="Bluhm B."/>
            <person name="Cannon C."/>
            <person name="Castanera R."/>
            <person name="Culley D."/>
            <person name="Daum C."/>
            <person name="Ezra D."/>
            <person name="Gonzalez J."/>
            <person name="Henrissat B."/>
            <person name="Kuo A."/>
            <person name="Liang C."/>
            <person name="Lipzen A."/>
            <person name="Lutzoni F."/>
            <person name="Magnuson J."/>
            <person name="Mondo S."/>
            <person name="Nolan M."/>
            <person name="Ohm R."/>
            <person name="Pangilinan J."/>
            <person name="Park H.-J."/>
            <person name="Ramirez L."/>
            <person name="Alfaro M."/>
            <person name="Sun H."/>
            <person name="Tritt A."/>
            <person name="Yoshinaga Y."/>
            <person name="Zwiers L.-H."/>
            <person name="Turgeon B."/>
            <person name="Goodwin S."/>
            <person name="Spatafora J."/>
            <person name="Crous P."/>
            <person name="Grigoriev I."/>
        </authorList>
    </citation>
    <scope>NUCLEOTIDE SEQUENCE</scope>
    <source>
        <strain evidence="4">CBS 207.26</strain>
    </source>
</reference>
<dbReference type="Proteomes" id="UP000800200">
    <property type="component" value="Unassembled WGS sequence"/>
</dbReference>
<dbReference type="OrthoDB" id="191139at2759"/>
<protein>
    <submittedName>
        <fullName evidence="4">NAD(P)-binding protein</fullName>
    </submittedName>
</protein>
<dbReference type="InterPro" id="IPR002347">
    <property type="entry name" value="SDR_fam"/>
</dbReference>